<evidence type="ECO:0000259" key="3">
    <source>
        <dbReference type="PROSITE" id="PS50110"/>
    </source>
</evidence>
<feature type="region of interest" description="Disordered" evidence="2">
    <location>
        <begin position="172"/>
        <end position="193"/>
    </location>
</feature>
<reference evidence="4" key="1">
    <citation type="submission" date="2016-04" db="EMBL/GenBank/DDBJ databases">
        <authorList>
            <person name="Evans L.H."/>
            <person name="Alamgir A."/>
            <person name="Owens N."/>
            <person name="Weber N.D."/>
            <person name="Virtaneva K."/>
            <person name="Barbian K."/>
            <person name="Babar A."/>
            <person name="Rosenke K."/>
        </authorList>
    </citation>
    <scope>NUCLEOTIDE SEQUENCE</scope>
    <source>
        <strain evidence="4">86</strain>
    </source>
</reference>
<protein>
    <recommendedName>
        <fullName evidence="3">Response regulatory domain-containing protein</fullName>
    </recommendedName>
</protein>
<dbReference type="GO" id="GO:0000160">
    <property type="term" value="P:phosphorelay signal transduction system"/>
    <property type="evidence" value="ECO:0007669"/>
    <property type="project" value="InterPro"/>
</dbReference>
<dbReference type="InterPro" id="IPR001789">
    <property type="entry name" value="Sig_transdc_resp-reg_receiver"/>
</dbReference>
<proteinExistence type="predicted"/>
<sequence length="399" mass="43060">MLQSSPINALLLAEDESCLALDRKVLRRLGVTQTQFFASGRMALDHLRNLASAAPAQAANGPDMTSGSVGFATSVNMLICNERLGDMTGMRFLSHVRSMPGMANIPVLFLVSNGESPIALAARATNSCAVLARPYTMDQAETALMLAPRPECRHAPLVLPSSFIDRFGPRADQSGTAQDATKPLLRRSAPNTPHVPGEAALREGIAALQRGDAVAADRLLHGSYQADPGNIETCLALSKLYAFLHKEKEEFMWLCKAGVLCFKRGDKVRAGNLLSRLPRGKAGQDPLLAEAGLALQDGEAKAAALSFLEAHRLDPSKPLHALIGRTCMFTPAPEEHMRGLIQALSRAGHDATAGKLHQRLLQPPKEGEESRYGFLDNFPLLQDIVSVATHTFRAWRHAA</sequence>
<name>A0A212IUI0_9DELT</name>
<evidence type="ECO:0000256" key="2">
    <source>
        <dbReference type="SAM" id="MobiDB-lite"/>
    </source>
</evidence>
<dbReference type="AlphaFoldDB" id="A0A212IUI0"/>
<organism evidence="4">
    <name type="scientific">uncultured delta proteobacterium</name>
    <dbReference type="NCBI Taxonomy" id="34034"/>
    <lineage>
        <taxon>Bacteria</taxon>
        <taxon>Deltaproteobacteria</taxon>
        <taxon>environmental samples</taxon>
    </lineage>
</organism>
<dbReference type="Gene3D" id="3.40.50.2300">
    <property type="match status" value="1"/>
</dbReference>
<dbReference type="SUPFAM" id="SSF48452">
    <property type="entry name" value="TPR-like"/>
    <property type="match status" value="1"/>
</dbReference>
<dbReference type="PROSITE" id="PS50110">
    <property type="entry name" value="RESPONSE_REGULATORY"/>
    <property type="match status" value="1"/>
</dbReference>
<evidence type="ECO:0000313" key="4">
    <source>
        <dbReference type="EMBL" id="SBV90842.1"/>
    </source>
</evidence>
<dbReference type="InterPro" id="IPR011990">
    <property type="entry name" value="TPR-like_helical_dom_sf"/>
</dbReference>
<feature type="domain" description="Response regulatory" evidence="3">
    <location>
        <begin position="8"/>
        <end position="148"/>
    </location>
</feature>
<dbReference type="SUPFAM" id="SSF52172">
    <property type="entry name" value="CheY-like"/>
    <property type="match status" value="1"/>
</dbReference>
<dbReference type="InterPro" id="IPR011006">
    <property type="entry name" value="CheY-like_superfamily"/>
</dbReference>
<dbReference type="EMBL" id="FLUQ01000001">
    <property type="protein sequence ID" value="SBV90842.1"/>
    <property type="molecule type" value="Genomic_DNA"/>
</dbReference>
<gene>
    <name evidence="4" type="ORF">KL86DPRO_10097</name>
</gene>
<comment type="caution">
    <text evidence="1">Lacks conserved residue(s) required for the propagation of feature annotation.</text>
</comment>
<evidence type="ECO:0000256" key="1">
    <source>
        <dbReference type="PROSITE-ProRule" id="PRU00169"/>
    </source>
</evidence>
<accession>A0A212IUI0</accession>